<evidence type="ECO:0000256" key="3">
    <source>
        <dbReference type="ARBA" id="ARBA00022603"/>
    </source>
</evidence>
<dbReference type="GO" id="GO:0009007">
    <property type="term" value="F:site-specific DNA-methyltransferase (adenine-specific) activity"/>
    <property type="evidence" value="ECO:0007669"/>
    <property type="project" value="UniProtKB-EC"/>
</dbReference>
<dbReference type="InterPro" id="IPR029063">
    <property type="entry name" value="SAM-dependent_MTases_sf"/>
</dbReference>
<feature type="domain" description="DNA methylase adenine-specific" evidence="6">
    <location>
        <begin position="296"/>
        <end position="397"/>
    </location>
</feature>
<comment type="similarity">
    <text evidence="1">Belongs to the N(4)/N(6)-methyltransferase family.</text>
</comment>
<evidence type="ECO:0000259" key="6">
    <source>
        <dbReference type="Pfam" id="PF02384"/>
    </source>
</evidence>
<dbReference type="PANTHER" id="PTHR33841:SF1">
    <property type="entry name" value="DNA METHYLTRANSFERASE A"/>
    <property type="match status" value="1"/>
</dbReference>
<name>A0A7V1I3Z1_DESA2</name>
<dbReference type="Gene3D" id="3.40.50.150">
    <property type="entry name" value="Vaccinia Virus protein VP39"/>
    <property type="match status" value="1"/>
</dbReference>
<evidence type="ECO:0000256" key="4">
    <source>
        <dbReference type="ARBA" id="ARBA00022679"/>
    </source>
</evidence>
<gene>
    <name evidence="7" type="ORF">ENJ03_02385</name>
</gene>
<dbReference type="PRINTS" id="PR00507">
    <property type="entry name" value="N12N6MTFRASE"/>
</dbReference>
<dbReference type="GO" id="GO:0003677">
    <property type="term" value="F:DNA binding"/>
    <property type="evidence" value="ECO:0007669"/>
    <property type="project" value="InterPro"/>
</dbReference>
<comment type="catalytic activity">
    <reaction evidence="5">
        <text>a 2'-deoxyadenosine in DNA + S-adenosyl-L-methionine = an N(6)-methyl-2'-deoxyadenosine in DNA + S-adenosyl-L-homocysteine + H(+)</text>
        <dbReference type="Rhea" id="RHEA:15197"/>
        <dbReference type="Rhea" id="RHEA-COMP:12418"/>
        <dbReference type="Rhea" id="RHEA-COMP:12419"/>
        <dbReference type="ChEBI" id="CHEBI:15378"/>
        <dbReference type="ChEBI" id="CHEBI:57856"/>
        <dbReference type="ChEBI" id="CHEBI:59789"/>
        <dbReference type="ChEBI" id="CHEBI:90615"/>
        <dbReference type="ChEBI" id="CHEBI:90616"/>
        <dbReference type="EC" id="2.1.1.72"/>
    </reaction>
</comment>
<keyword evidence="3" id="KW-0489">Methyltransferase</keyword>
<evidence type="ECO:0000313" key="7">
    <source>
        <dbReference type="EMBL" id="HEB74051.1"/>
    </source>
</evidence>
<dbReference type="AlphaFoldDB" id="A0A7V1I3Z1"/>
<dbReference type="Proteomes" id="UP000886268">
    <property type="component" value="Unassembled WGS sequence"/>
</dbReference>
<dbReference type="GO" id="GO:0032259">
    <property type="term" value="P:methylation"/>
    <property type="evidence" value="ECO:0007669"/>
    <property type="project" value="UniProtKB-KW"/>
</dbReference>
<dbReference type="GO" id="GO:0008170">
    <property type="term" value="F:N-methyltransferase activity"/>
    <property type="evidence" value="ECO:0007669"/>
    <property type="project" value="InterPro"/>
</dbReference>
<feature type="non-terminal residue" evidence="7">
    <location>
        <position position="430"/>
    </location>
</feature>
<protein>
    <recommendedName>
        <fullName evidence="2">site-specific DNA-methyltransferase (adenine-specific)</fullName>
        <ecNumber evidence="2">2.1.1.72</ecNumber>
    </recommendedName>
</protein>
<reference evidence="7" key="1">
    <citation type="journal article" date="2020" name="mSystems">
        <title>Genome- and Community-Level Interaction Insights into Carbon Utilization and Element Cycling Functions of Hydrothermarchaeota in Hydrothermal Sediment.</title>
        <authorList>
            <person name="Zhou Z."/>
            <person name="Liu Y."/>
            <person name="Xu W."/>
            <person name="Pan J."/>
            <person name="Luo Z.H."/>
            <person name="Li M."/>
        </authorList>
    </citation>
    <scope>NUCLEOTIDE SEQUENCE [LARGE SCALE GENOMIC DNA]</scope>
    <source>
        <strain evidence="7">HyVt-45</strain>
    </source>
</reference>
<dbReference type="SUPFAM" id="SSF53335">
    <property type="entry name" value="S-adenosyl-L-methionine-dependent methyltransferases"/>
    <property type="match status" value="1"/>
</dbReference>
<proteinExistence type="inferred from homology"/>
<dbReference type="EMBL" id="DRKW01000136">
    <property type="protein sequence ID" value="HEB74051.1"/>
    <property type="molecule type" value="Genomic_DNA"/>
</dbReference>
<accession>A0A7V1I3Z1</accession>
<comment type="caution">
    <text evidence="7">The sequence shown here is derived from an EMBL/GenBank/DDBJ whole genome shotgun (WGS) entry which is preliminary data.</text>
</comment>
<sequence>MEIKEKIDNWLKEFLKNLKLEYKDSLTIYSKNKPFCLIEIFNPQIPPEHPLHLEKAIDKARQINSPFFITWNLKDTILWRTPKKGISISREYQLKTYFTIQQIPNVPKPVINSLIESLLKQRLTEIINDLKTLSEVGHLYQVDIDAEFFVHRLHKAVETISPLLKKSLSTQFSLKPQFKKEILAWAAKQGIANYEEESFLEVLSRQIVYRLLGKILFYETLRRHFKELPEPDFSSLDPSLILKKLSGCFEKAKHIDYQAIFEEEIIDNVPYPEKALLELQSLLDDLNRYNFSNMPQDVVGKVFEKLIPYEERHALGQYFTREDLVDFILTFCIGSKDNFILDPTCGTGTFLIRGYDRLKFLGERDHKKLLSRLWGIDIAKFPAQLATINLYRQRIEDFENFPRIISCDFFEIKEDTIFQFPPPRKDFKNH</sequence>
<dbReference type="InterPro" id="IPR050953">
    <property type="entry name" value="N4_N6_ade-DNA_methylase"/>
</dbReference>
<dbReference type="InterPro" id="IPR003356">
    <property type="entry name" value="DNA_methylase_A-5"/>
</dbReference>
<organism evidence="7">
    <name type="scientific">Desulfofervidus auxilii</name>
    <dbReference type="NCBI Taxonomy" id="1621989"/>
    <lineage>
        <taxon>Bacteria</taxon>
        <taxon>Pseudomonadati</taxon>
        <taxon>Thermodesulfobacteriota</taxon>
        <taxon>Candidatus Desulfofervidia</taxon>
        <taxon>Candidatus Desulfofervidales</taxon>
        <taxon>Candidatus Desulfofervidaceae</taxon>
        <taxon>Candidatus Desulfofervidus</taxon>
    </lineage>
</organism>
<evidence type="ECO:0000256" key="2">
    <source>
        <dbReference type="ARBA" id="ARBA00011900"/>
    </source>
</evidence>
<dbReference type="Pfam" id="PF02384">
    <property type="entry name" value="N6_Mtase"/>
    <property type="match status" value="1"/>
</dbReference>
<dbReference type="EC" id="2.1.1.72" evidence="2"/>
<keyword evidence="4" id="KW-0808">Transferase</keyword>
<dbReference type="PANTHER" id="PTHR33841">
    <property type="entry name" value="DNA METHYLTRANSFERASE YEEA-RELATED"/>
    <property type="match status" value="1"/>
</dbReference>
<evidence type="ECO:0000256" key="1">
    <source>
        <dbReference type="ARBA" id="ARBA00006594"/>
    </source>
</evidence>
<evidence type="ECO:0000256" key="5">
    <source>
        <dbReference type="ARBA" id="ARBA00047942"/>
    </source>
</evidence>